<evidence type="ECO:0000256" key="8">
    <source>
        <dbReference type="ARBA" id="ARBA00023014"/>
    </source>
</evidence>
<dbReference type="GO" id="GO:0009055">
    <property type="term" value="F:electron transfer activity"/>
    <property type="evidence" value="ECO:0007669"/>
    <property type="project" value="TreeGrafter"/>
</dbReference>
<keyword evidence="4" id="KW-1003">Cell membrane</keyword>
<dbReference type="InterPro" id="IPR029014">
    <property type="entry name" value="NiFe-Hase_large"/>
</dbReference>
<feature type="domain" description="NADH:ubiquinone oxidoreductase-like 20kDa subunit" evidence="13">
    <location>
        <begin position="11"/>
        <end position="137"/>
    </location>
</feature>
<dbReference type="GO" id="GO:0016020">
    <property type="term" value="C:membrane"/>
    <property type="evidence" value="ECO:0007669"/>
    <property type="project" value="TreeGrafter"/>
</dbReference>
<dbReference type="GO" id="GO:0008901">
    <property type="term" value="F:ferredoxin hydrogenase activity"/>
    <property type="evidence" value="ECO:0007669"/>
    <property type="project" value="InterPro"/>
</dbReference>
<evidence type="ECO:0000256" key="12">
    <source>
        <dbReference type="PIRSR" id="PIRSR601501-1"/>
    </source>
</evidence>
<gene>
    <name evidence="14" type="primary">hydB</name>
    <name evidence="14" type="ORF">TG4357_03604</name>
</gene>
<dbReference type="OrthoDB" id="9766729at2"/>
<reference evidence="14 15" key="1">
    <citation type="submission" date="2015-09" db="EMBL/GenBank/DDBJ databases">
        <authorList>
            <consortium name="Swine Surveillance"/>
        </authorList>
    </citation>
    <scope>NUCLEOTIDE SEQUENCE [LARGE SCALE GENOMIC DNA]</scope>
    <source>
        <strain evidence="14 15">CECT 4357</strain>
    </source>
</reference>
<evidence type="ECO:0000256" key="5">
    <source>
        <dbReference type="ARBA" id="ARBA00022723"/>
    </source>
</evidence>
<dbReference type="Pfam" id="PF01058">
    <property type="entry name" value="Oxidored_q6"/>
    <property type="match status" value="1"/>
</dbReference>
<dbReference type="GO" id="GO:0033748">
    <property type="term" value="F:hydrogenase (acceptor) activity"/>
    <property type="evidence" value="ECO:0007669"/>
    <property type="project" value="UniProtKB-EC"/>
</dbReference>
<comment type="cofactor">
    <cofactor evidence="12">
        <name>Ni(2+)</name>
        <dbReference type="ChEBI" id="CHEBI:49786"/>
    </cofactor>
</comment>
<feature type="binding site" evidence="12">
    <location>
        <position position="177"/>
    </location>
    <ligand>
        <name>Mg(2+)</name>
        <dbReference type="ChEBI" id="CHEBI:18420"/>
    </ligand>
</feature>
<dbReference type="InterPro" id="IPR001821">
    <property type="entry name" value="NiFe_hydrogenase_ssu"/>
</dbReference>
<dbReference type="EC" id="1.12.99.6" evidence="3"/>
<keyword evidence="5 12" id="KW-0479">Metal-binding</keyword>
<dbReference type="Proteomes" id="UP000051587">
    <property type="component" value="Unassembled WGS sequence"/>
</dbReference>
<proteinExistence type="predicted"/>
<feature type="binding site" evidence="12">
    <location>
        <position position="232"/>
    </location>
    <ligand>
        <name>Mg(2+)</name>
        <dbReference type="ChEBI" id="CHEBI:18420"/>
    </ligand>
</feature>
<dbReference type="InterPro" id="IPR001501">
    <property type="entry name" value="Ni-dep_hyd_lsu"/>
</dbReference>
<protein>
    <recommendedName>
        <fullName evidence="3">hydrogenase (acceptor)</fullName>
        <ecNumber evidence="3">1.12.99.6</ecNumber>
    </recommendedName>
</protein>
<dbReference type="GO" id="GO:0051538">
    <property type="term" value="F:3 iron, 4 sulfur cluster binding"/>
    <property type="evidence" value="ECO:0007669"/>
    <property type="project" value="UniProtKB-KW"/>
</dbReference>
<sequence>MNLLWLQAAECGGCKMSLLCAEEPNVLDLLDGAGIEMLWHPALSVERGAPVRQILAAIDAAWLPLDILCIEGSILRGPNGTGRYQMLSGTGKPMLRWVQALAPLAEHVIAVGTCATYGGVTSAGEDIADVVGGQVQAVYANSPMFRGFERLLLGKAPGDALGHWCRIESGKIASYQIIAPTTWNFCPRDTEGVPGPVEAALIGAPVRQGEDTPVAVRRIVRSFDSCMVCTVH</sequence>
<keyword evidence="7 12" id="KW-0408">Iron</keyword>
<dbReference type="PANTHER" id="PTHR30013:SF5">
    <property type="entry name" value="HYDROGENASE SMALL SUBUNIT"/>
    <property type="match status" value="1"/>
</dbReference>
<dbReference type="EMBL" id="CYSA01000028">
    <property type="protein sequence ID" value="CUH68468.1"/>
    <property type="molecule type" value="Genomic_DNA"/>
</dbReference>
<dbReference type="Gene3D" id="3.40.50.700">
    <property type="entry name" value="NADH:ubiquinone oxidoreductase-like, 20kDa subunit"/>
    <property type="match status" value="1"/>
</dbReference>
<dbReference type="GO" id="GO:0009375">
    <property type="term" value="C:ferredoxin hydrogenase complex"/>
    <property type="evidence" value="ECO:0007669"/>
    <property type="project" value="InterPro"/>
</dbReference>
<keyword evidence="12" id="KW-0460">Magnesium</keyword>
<dbReference type="Gene3D" id="1.10.645.10">
    <property type="entry name" value="Cytochrome-c3 Hydrogenase, chain B"/>
    <property type="match status" value="1"/>
</dbReference>
<comment type="catalytic activity">
    <reaction evidence="11">
        <text>H2 + A = AH2</text>
        <dbReference type="Rhea" id="RHEA:12116"/>
        <dbReference type="ChEBI" id="CHEBI:13193"/>
        <dbReference type="ChEBI" id="CHEBI:17499"/>
        <dbReference type="ChEBI" id="CHEBI:18276"/>
        <dbReference type="EC" id="1.12.99.6"/>
    </reaction>
</comment>
<evidence type="ECO:0000256" key="4">
    <source>
        <dbReference type="ARBA" id="ARBA00022475"/>
    </source>
</evidence>
<keyword evidence="8" id="KW-0411">Iron-sulfur</keyword>
<keyword evidence="6 14" id="KW-0560">Oxidoreductase</keyword>
<dbReference type="SUPFAM" id="SSF56762">
    <property type="entry name" value="HydB/Nqo4-like"/>
    <property type="match status" value="1"/>
</dbReference>
<dbReference type="GO" id="GO:0016151">
    <property type="term" value="F:nickel cation binding"/>
    <property type="evidence" value="ECO:0007669"/>
    <property type="project" value="InterPro"/>
</dbReference>
<dbReference type="InterPro" id="IPR037024">
    <property type="entry name" value="NiFe_Hase_small_N_sf"/>
</dbReference>
<keyword evidence="15" id="KW-1185">Reference proteome</keyword>
<evidence type="ECO:0000256" key="7">
    <source>
        <dbReference type="ARBA" id="ARBA00023004"/>
    </source>
</evidence>
<accession>A0A0P1FK44</accession>
<comment type="subunit">
    <text evidence="2">Heterodimer of a large and a small subunit.</text>
</comment>
<dbReference type="Pfam" id="PF00374">
    <property type="entry name" value="NiFeSe_Hases"/>
    <property type="match status" value="1"/>
</dbReference>
<comment type="cofactor">
    <cofactor evidence="12">
        <name>Fe cation</name>
        <dbReference type="ChEBI" id="CHEBI:24875"/>
    </cofactor>
</comment>
<feature type="binding site" evidence="12">
    <location>
        <position position="229"/>
    </location>
    <ligand>
        <name>Fe cation</name>
        <dbReference type="ChEBI" id="CHEBI:24875"/>
    </ligand>
</feature>
<organism evidence="14 15">
    <name type="scientific">Thalassovita gelatinovora</name>
    <name type="common">Thalassobius gelatinovorus</name>
    <dbReference type="NCBI Taxonomy" id="53501"/>
    <lineage>
        <taxon>Bacteria</taxon>
        <taxon>Pseudomonadati</taxon>
        <taxon>Pseudomonadota</taxon>
        <taxon>Alphaproteobacteria</taxon>
        <taxon>Rhodobacterales</taxon>
        <taxon>Roseobacteraceae</taxon>
        <taxon>Thalassovita</taxon>
    </lineage>
</organism>
<dbReference type="PANTHER" id="PTHR30013">
    <property type="entry name" value="NIFE / NIFESE HYDROGENASE SMALL SUBUNIT FAMILY MEMBER"/>
    <property type="match status" value="1"/>
</dbReference>
<keyword evidence="12" id="KW-0533">Nickel</keyword>
<name>A0A0P1FK44_THAGE</name>
<evidence type="ECO:0000256" key="10">
    <source>
        <dbReference type="ARBA" id="ARBA00023291"/>
    </source>
</evidence>
<evidence type="ECO:0000256" key="6">
    <source>
        <dbReference type="ARBA" id="ARBA00023002"/>
    </source>
</evidence>
<evidence type="ECO:0000256" key="3">
    <source>
        <dbReference type="ARBA" id="ARBA00012082"/>
    </source>
</evidence>
<dbReference type="SUPFAM" id="SSF56770">
    <property type="entry name" value="HydA/Nqo6-like"/>
    <property type="match status" value="1"/>
</dbReference>
<dbReference type="GO" id="GO:0044569">
    <property type="term" value="C:[Ni-Fe] hydrogenase complex"/>
    <property type="evidence" value="ECO:0007669"/>
    <property type="project" value="TreeGrafter"/>
</dbReference>
<evidence type="ECO:0000256" key="2">
    <source>
        <dbReference type="ARBA" id="ARBA00011771"/>
    </source>
</evidence>
<keyword evidence="10" id="KW-0003">3Fe-4S</keyword>
<evidence type="ECO:0000313" key="15">
    <source>
        <dbReference type="Proteomes" id="UP000051587"/>
    </source>
</evidence>
<dbReference type="GO" id="GO:0009061">
    <property type="term" value="P:anaerobic respiration"/>
    <property type="evidence" value="ECO:0007669"/>
    <property type="project" value="TreeGrafter"/>
</dbReference>
<evidence type="ECO:0000256" key="11">
    <source>
        <dbReference type="ARBA" id="ARBA00048757"/>
    </source>
</evidence>
<dbReference type="InterPro" id="IPR006137">
    <property type="entry name" value="NADH_UbQ_OxRdtase-like_20kDa"/>
</dbReference>
<evidence type="ECO:0000259" key="13">
    <source>
        <dbReference type="Pfam" id="PF01058"/>
    </source>
</evidence>
<dbReference type="AlphaFoldDB" id="A0A0P1FK44"/>
<comment type="cofactor">
    <cofactor evidence="1">
        <name>[3Fe-4S] cluster</name>
        <dbReference type="ChEBI" id="CHEBI:21137"/>
    </cofactor>
</comment>
<keyword evidence="9" id="KW-0472">Membrane</keyword>
<evidence type="ECO:0000256" key="1">
    <source>
        <dbReference type="ARBA" id="ARBA00001927"/>
    </source>
</evidence>
<dbReference type="STRING" id="53501.SAMN04488043_10665"/>
<feature type="binding site" evidence="12">
    <location>
        <position position="226"/>
    </location>
    <ligand>
        <name>Ni(2+)</name>
        <dbReference type="ChEBI" id="CHEBI:49786"/>
    </ligand>
</feature>
<evidence type="ECO:0000256" key="9">
    <source>
        <dbReference type="ARBA" id="ARBA00023136"/>
    </source>
</evidence>
<evidence type="ECO:0000313" key="14">
    <source>
        <dbReference type="EMBL" id="CUH68468.1"/>
    </source>
</evidence>